<accession>A0A8X6WTB5</accession>
<proteinExistence type="predicted"/>
<name>A0A8X6WTB5_9ARAC</name>
<evidence type="ECO:0000256" key="1">
    <source>
        <dbReference type="SAM" id="MobiDB-lite"/>
    </source>
</evidence>
<feature type="region of interest" description="Disordered" evidence="1">
    <location>
        <begin position="1"/>
        <end position="34"/>
    </location>
</feature>
<comment type="caution">
    <text evidence="2">The sequence shown here is derived from an EMBL/GenBank/DDBJ whole genome shotgun (WGS) entry which is preliminary data.</text>
</comment>
<dbReference type="Proteomes" id="UP000886998">
    <property type="component" value="Unassembled WGS sequence"/>
</dbReference>
<gene>
    <name evidence="2" type="ORF">TNIN_365411</name>
</gene>
<evidence type="ECO:0000313" key="2">
    <source>
        <dbReference type="EMBL" id="GFY40973.1"/>
    </source>
</evidence>
<evidence type="ECO:0000313" key="3">
    <source>
        <dbReference type="Proteomes" id="UP000886998"/>
    </source>
</evidence>
<feature type="region of interest" description="Disordered" evidence="1">
    <location>
        <begin position="61"/>
        <end position="81"/>
    </location>
</feature>
<feature type="compositionally biased region" description="Polar residues" evidence="1">
    <location>
        <begin position="11"/>
        <end position="34"/>
    </location>
</feature>
<dbReference type="AlphaFoldDB" id="A0A8X6WTB5"/>
<dbReference type="EMBL" id="BMAV01002213">
    <property type="protein sequence ID" value="GFY40973.1"/>
    <property type="molecule type" value="Genomic_DNA"/>
</dbReference>
<protein>
    <submittedName>
        <fullName evidence="2">Uncharacterized protein</fullName>
    </submittedName>
</protein>
<organism evidence="2 3">
    <name type="scientific">Trichonephila inaurata madagascariensis</name>
    <dbReference type="NCBI Taxonomy" id="2747483"/>
    <lineage>
        <taxon>Eukaryota</taxon>
        <taxon>Metazoa</taxon>
        <taxon>Ecdysozoa</taxon>
        <taxon>Arthropoda</taxon>
        <taxon>Chelicerata</taxon>
        <taxon>Arachnida</taxon>
        <taxon>Araneae</taxon>
        <taxon>Araneomorphae</taxon>
        <taxon>Entelegynae</taxon>
        <taxon>Araneoidea</taxon>
        <taxon>Nephilidae</taxon>
        <taxon>Trichonephila</taxon>
        <taxon>Trichonephila inaurata</taxon>
    </lineage>
</organism>
<keyword evidence="3" id="KW-1185">Reference proteome</keyword>
<sequence length="81" mass="9141">MMSDSDMDLNSEISGYSFQTRSSRSGTPNSMISTTECQTLKDVMKKIHIAEKDIKKFESLLQNPKPGAPIDGYKTLLKRNR</sequence>
<reference evidence="2" key="1">
    <citation type="submission" date="2020-08" db="EMBL/GenBank/DDBJ databases">
        <title>Multicomponent nature underlies the extraordinary mechanical properties of spider dragline silk.</title>
        <authorList>
            <person name="Kono N."/>
            <person name="Nakamura H."/>
            <person name="Mori M."/>
            <person name="Yoshida Y."/>
            <person name="Ohtoshi R."/>
            <person name="Malay A.D."/>
            <person name="Moran D.A.P."/>
            <person name="Tomita M."/>
            <person name="Numata K."/>
            <person name="Arakawa K."/>
        </authorList>
    </citation>
    <scope>NUCLEOTIDE SEQUENCE</scope>
</reference>